<proteinExistence type="predicted"/>
<dbReference type="EMBL" id="JAMZIH010000447">
    <property type="protein sequence ID" value="KAJ1679337.1"/>
    <property type="molecule type" value="Genomic_DNA"/>
</dbReference>
<comment type="caution">
    <text evidence="1">The sequence shown here is derived from an EMBL/GenBank/DDBJ whole genome shotgun (WGS) entry which is preliminary data.</text>
</comment>
<keyword evidence="1" id="KW-0347">Helicase</keyword>
<name>A0ACC1HSX2_9FUNG</name>
<keyword evidence="1" id="KW-0547">Nucleotide-binding</keyword>
<evidence type="ECO:0000313" key="2">
    <source>
        <dbReference type="Proteomes" id="UP001145114"/>
    </source>
</evidence>
<accession>A0ACC1HSX2</accession>
<keyword evidence="1" id="KW-0378">Hydrolase</keyword>
<sequence length="593" mass="66977">MEDARKLGPDILVGTPGRLEDILCGRKRKNAVAAGAARSQAALSCKGLEVVILDEADKLLDMGFQQSIAALLRVFPKQRRTGLFSATMTEALTELVRVGLRNPVRVVVKVEGVNAMGVREQRTPLTLKIRYLICPPDRKLAQLVRLIQYREPQKYMVYFSTCAAVDYFYRLLHQLAATDAQGTAPLPIFGQHAKSVTVCSLHGQMNPKRREATYGTFSALPSGSIGILFCTDVASRGLDLPDVDCVIQWDPPTDPKAFSHRCGRTARAGREGSAFVFLNRGREETFVDFMRIRKIPMTKASYLLRDPKTGTISPLTIATDDISDDSALEDWDPAVLEDADSDKLIEYAQHLISKDRDLYEKSIKAFVSFVRSYSKHEASYIFTLKELDLPATAMGFALLKLPKMPELIGNDISAFRAVDIDVEKIEYRDKTREKQRQVRLAKDREERLEKAQESKNPKKRGSKSDAWSQRNEAKERRRERKEKKLRKLQAQKADERARLIPNGDHGQLIDVETALQYKAKGTRSLQSLFEERGPIRVIAKGDGGLTSKRIPMDDEDDWEELAREERLAKKLKKGKISKKEFERETAAFDSDLD</sequence>
<keyword evidence="2" id="KW-1185">Reference proteome</keyword>
<keyword evidence="1" id="KW-0067">ATP-binding</keyword>
<reference evidence="1" key="1">
    <citation type="submission" date="2022-06" db="EMBL/GenBank/DDBJ databases">
        <title>Phylogenomic reconstructions and comparative analyses of Kickxellomycotina fungi.</title>
        <authorList>
            <person name="Reynolds N.K."/>
            <person name="Stajich J.E."/>
            <person name="Barry K."/>
            <person name="Grigoriev I.V."/>
            <person name="Crous P."/>
            <person name="Smith M.E."/>
        </authorList>
    </citation>
    <scope>NUCLEOTIDE SEQUENCE</scope>
    <source>
        <strain evidence="1">RSA 2271</strain>
    </source>
</reference>
<evidence type="ECO:0000313" key="1">
    <source>
        <dbReference type="EMBL" id="KAJ1679337.1"/>
    </source>
</evidence>
<dbReference type="Proteomes" id="UP001145114">
    <property type="component" value="Unassembled WGS sequence"/>
</dbReference>
<protein>
    <submittedName>
        <fullName evidence="1">ATP-dependent rRNA helicase spb4</fullName>
        <ecNumber evidence="1">3.6.4.13</ecNumber>
    </submittedName>
</protein>
<organism evidence="1 2">
    <name type="scientific">Spiromyces aspiralis</name>
    <dbReference type="NCBI Taxonomy" id="68401"/>
    <lineage>
        <taxon>Eukaryota</taxon>
        <taxon>Fungi</taxon>
        <taxon>Fungi incertae sedis</taxon>
        <taxon>Zoopagomycota</taxon>
        <taxon>Kickxellomycotina</taxon>
        <taxon>Kickxellomycetes</taxon>
        <taxon>Kickxellales</taxon>
        <taxon>Kickxellaceae</taxon>
        <taxon>Spiromyces</taxon>
    </lineage>
</organism>
<dbReference type="EC" id="3.6.4.13" evidence="1"/>
<gene>
    <name evidence="1" type="primary">SPB4_1</name>
    <name evidence="1" type="ORF">EV182_002263</name>
</gene>